<dbReference type="Gene3D" id="3.30.10.20">
    <property type="match status" value="1"/>
</dbReference>
<comment type="caution">
    <text evidence="3">The sequence shown here is derived from an EMBL/GenBank/DDBJ whole genome shotgun (WGS) entry which is preliminary data.</text>
</comment>
<feature type="transmembrane region" description="Helical" evidence="1">
    <location>
        <begin position="39"/>
        <end position="59"/>
    </location>
</feature>
<gene>
    <name evidence="3" type="ORF">GCM10012289_25650</name>
</gene>
<dbReference type="Pfam" id="PF03793">
    <property type="entry name" value="PASTA"/>
    <property type="match status" value="1"/>
</dbReference>
<dbReference type="Proteomes" id="UP000646523">
    <property type="component" value="Unassembled WGS sequence"/>
</dbReference>
<sequence length="298" mass="31065">MKAEEALAQAMADHVADVQASPTLGGAVRRGHRAHVVRFRTAGAALATAAVAVAVPLVLTTGQPAARPATAPLTTGENRAVVAPVKVPSVVGMDVADAVRTLRDAGLVVNDPETETAKGNVSRQDPAPETEVGKGEVVMLTVEPPSSMPQDLGDLGDGRTFGGIHLGYLPEGLAWSRWSGKDGFGKTSYTTTFSPGGDEKDGYGIQVVVFEGQAARSVRQRLSTFPGRVDIGGEKGYLTNVTEGGKPVREAADDTTLTIGWVPRAGLAVEVYLSPMYAGKVDGPAELRKVAEGIELRE</sequence>
<reference evidence="3" key="1">
    <citation type="journal article" date="2014" name="Int. J. Syst. Evol. Microbiol.">
        <title>Complete genome sequence of Corynebacterium casei LMG S-19264T (=DSM 44701T), isolated from a smear-ripened cheese.</title>
        <authorList>
            <consortium name="US DOE Joint Genome Institute (JGI-PGF)"/>
            <person name="Walter F."/>
            <person name="Albersmeier A."/>
            <person name="Kalinowski J."/>
            <person name="Ruckert C."/>
        </authorList>
    </citation>
    <scope>NUCLEOTIDE SEQUENCE</scope>
    <source>
        <strain evidence="3">CGMCC 4.7368</strain>
    </source>
</reference>
<dbReference type="CDD" id="cd06577">
    <property type="entry name" value="PASTA_pknB"/>
    <property type="match status" value="1"/>
</dbReference>
<evidence type="ECO:0000259" key="2">
    <source>
        <dbReference type="PROSITE" id="PS51178"/>
    </source>
</evidence>
<feature type="domain" description="PASTA" evidence="2">
    <location>
        <begin position="81"/>
        <end position="144"/>
    </location>
</feature>
<reference evidence="3" key="2">
    <citation type="submission" date="2020-09" db="EMBL/GenBank/DDBJ databases">
        <authorList>
            <person name="Sun Q."/>
            <person name="Zhou Y."/>
        </authorList>
    </citation>
    <scope>NUCLEOTIDE SEQUENCE</scope>
    <source>
        <strain evidence="3">CGMCC 4.7368</strain>
    </source>
</reference>
<keyword evidence="1" id="KW-0812">Transmembrane</keyword>
<name>A0A918DJ63_9ACTN</name>
<dbReference type="AlphaFoldDB" id="A0A918DJ63"/>
<keyword evidence="1" id="KW-0472">Membrane</keyword>
<dbReference type="PROSITE" id="PS51178">
    <property type="entry name" value="PASTA"/>
    <property type="match status" value="1"/>
</dbReference>
<dbReference type="RefSeq" id="WP_189124289.1">
    <property type="nucleotide sequence ID" value="NZ_BMNH01000006.1"/>
</dbReference>
<keyword evidence="4" id="KW-1185">Reference proteome</keyword>
<proteinExistence type="predicted"/>
<evidence type="ECO:0000313" key="4">
    <source>
        <dbReference type="Proteomes" id="UP000646523"/>
    </source>
</evidence>
<evidence type="ECO:0000256" key="1">
    <source>
        <dbReference type="SAM" id="Phobius"/>
    </source>
</evidence>
<organism evidence="3 4">
    <name type="scientific">Nonomuraea cavernae</name>
    <dbReference type="NCBI Taxonomy" id="2045107"/>
    <lineage>
        <taxon>Bacteria</taxon>
        <taxon>Bacillati</taxon>
        <taxon>Actinomycetota</taxon>
        <taxon>Actinomycetes</taxon>
        <taxon>Streptosporangiales</taxon>
        <taxon>Streptosporangiaceae</taxon>
        <taxon>Nonomuraea</taxon>
    </lineage>
</organism>
<accession>A0A918DJ63</accession>
<dbReference type="SMART" id="SM00740">
    <property type="entry name" value="PASTA"/>
    <property type="match status" value="1"/>
</dbReference>
<evidence type="ECO:0000313" key="3">
    <source>
        <dbReference type="EMBL" id="GGO67971.1"/>
    </source>
</evidence>
<dbReference type="EMBL" id="BMNH01000006">
    <property type="protein sequence ID" value="GGO67971.1"/>
    <property type="molecule type" value="Genomic_DNA"/>
</dbReference>
<dbReference type="InterPro" id="IPR005543">
    <property type="entry name" value="PASTA_dom"/>
</dbReference>
<protein>
    <recommendedName>
        <fullName evidence="2">PASTA domain-containing protein</fullName>
    </recommendedName>
</protein>
<keyword evidence="1" id="KW-1133">Transmembrane helix</keyword>